<feature type="transmembrane region" description="Helical" evidence="8">
    <location>
        <begin position="361"/>
        <end position="382"/>
    </location>
</feature>
<feature type="transmembrane region" description="Helical" evidence="8">
    <location>
        <begin position="585"/>
        <end position="602"/>
    </location>
</feature>
<dbReference type="EMBL" id="VUJV01000001">
    <property type="protein sequence ID" value="KAA1421299.1"/>
    <property type="molecule type" value="Genomic_DNA"/>
</dbReference>
<keyword evidence="6 8" id="KW-0472">Membrane</keyword>
<dbReference type="Proteomes" id="UP000325003">
    <property type="component" value="Unassembled WGS sequence"/>
</dbReference>
<comment type="caution">
    <text evidence="9">The sequence shown here is derived from an EMBL/GenBank/DDBJ whole genome shotgun (WGS) entry which is preliminary data.</text>
</comment>
<dbReference type="PANTHER" id="PTHR23513:SF11">
    <property type="entry name" value="STAPHYLOFERRIN A TRANSPORTER"/>
    <property type="match status" value="1"/>
</dbReference>
<dbReference type="AlphaFoldDB" id="A0A5B1LNS4"/>
<keyword evidence="3" id="KW-1003">Cell membrane</keyword>
<feature type="compositionally biased region" description="Polar residues" evidence="7">
    <location>
        <begin position="89"/>
        <end position="121"/>
    </location>
</feature>
<reference evidence="9 10" key="1">
    <citation type="submission" date="2019-09" db="EMBL/GenBank/DDBJ databases">
        <title>Nocardioides panacisoli sp. nov., isolated from the soil of a ginseng field.</title>
        <authorList>
            <person name="Cho C."/>
        </authorList>
    </citation>
    <scope>NUCLEOTIDE SEQUENCE [LARGE SCALE GENOMIC DNA]</scope>
    <source>
        <strain evidence="9 10">BN130099</strain>
    </source>
</reference>
<comment type="subcellular location">
    <subcellularLocation>
        <location evidence="1">Cell membrane</location>
        <topology evidence="1">Multi-pass membrane protein</topology>
    </subcellularLocation>
</comment>
<dbReference type="InterPro" id="IPR010290">
    <property type="entry name" value="TM_effector"/>
</dbReference>
<keyword evidence="10" id="KW-1185">Reference proteome</keyword>
<feature type="transmembrane region" description="Helical" evidence="8">
    <location>
        <begin position="425"/>
        <end position="446"/>
    </location>
</feature>
<evidence type="ECO:0000256" key="8">
    <source>
        <dbReference type="SAM" id="Phobius"/>
    </source>
</evidence>
<feature type="transmembrane region" description="Helical" evidence="8">
    <location>
        <begin position="388"/>
        <end position="405"/>
    </location>
</feature>
<proteinExistence type="predicted"/>
<keyword evidence="4 8" id="KW-0812">Transmembrane</keyword>
<feature type="transmembrane region" description="Helical" evidence="8">
    <location>
        <begin position="315"/>
        <end position="340"/>
    </location>
</feature>
<keyword evidence="5 8" id="KW-1133">Transmembrane helix</keyword>
<feature type="transmembrane region" description="Helical" evidence="8">
    <location>
        <begin position="559"/>
        <end position="579"/>
    </location>
</feature>
<evidence type="ECO:0000256" key="4">
    <source>
        <dbReference type="ARBA" id="ARBA00022692"/>
    </source>
</evidence>
<evidence type="ECO:0000256" key="3">
    <source>
        <dbReference type="ARBA" id="ARBA00022475"/>
    </source>
</evidence>
<dbReference type="CDD" id="cd06173">
    <property type="entry name" value="MFS_MefA_like"/>
    <property type="match status" value="1"/>
</dbReference>
<feature type="transmembrane region" description="Helical" evidence="8">
    <location>
        <begin position="288"/>
        <end position="309"/>
    </location>
</feature>
<accession>A0A5B1LNS4</accession>
<feature type="transmembrane region" description="Helical" evidence="8">
    <location>
        <begin position="466"/>
        <end position="486"/>
    </location>
</feature>
<evidence type="ECO:0000256" key="6">
    <source>
        <dbReference type="ARBA" id="ARBA00023136"/>
    </source>
</evidence>
<feature type="transmembrane region" description="Helical" evidence="8">
    <location>
        <begin position="493"/>
        <end position="512"/>
    </location>
</feature>
<feature type="compositionally biased region" description="Low complexity" evidence="7">
    <location>
        <begin position="1"/>
        <end position="13"/>
    </location>
</feature>
<evidence type="ECO:0000256" key="7">
    <source>
        <dbReference type="SAM" id="MobiDB-lite"/>
    </source>
</evidence>
<feature type="transmembrane region" description="Helical" evidence="8">
    <location>
        <begin position="233"/>
        <end position="252"/>
    </location>
</feature>
<dbReference type="SUPFAM" id="SSF103473">
    <property type="entry name" value="MFS general substrate transporter"/>
    <property type="match status" value="1"/>
</dbReference>
<dbReference type="GO" id="GO:0005886">
    <property type="term" value="C:plasma membrane"/>
    <property type="evidence" value="ECO:0007669"/>
    <property type="project" value="UniProtKB-SubCell"/>
</dbReference>
<evidence type="ECO:0000313" key="10">
    <source>
        <dbReference type="Proteomes" id="UP000325003"/>
    </source>
</evidence>
<dbReference type="PANTHER" id="PTHR23513">
    <property type="entry name" value="INTEGRAL MEMBRANE EFFLUX PROTEIN-RELATED"/>
    <property type="match status" value="1"/>
</dbReference>
<feature type="transmembrane region" description="Helical" evidence="8">
    <location>
        <begin position="518"/>
        <end position="538"/>
    </location>
</feature>
<feature type="transmembrane region" description="Helical" evidence="8">
    <location>
        <begin position="258"/>
        <end position="281"/>
    </location>
</feature>
<evidence type="ECO:0000256" key="5">
    <source>
        <dbReference type="ARBA" id="ARBA00022989"/>
    </source>
</evidence>
<feature type="compositionally biased region" description="Low complexity" evidence="7">
    <location>
        <begin position="131"/>
        <end position="204"/>
    </location>
</feature>
<keyword evidence="2" id="KW-0813">Transport</keyword>
<reference evidence="9 10" key="2">
    <citation type="submission" date="2019-09" db="EMBL/GenBank/DDBJ databases">
        <authorList>
            <person name="Jin C."/>
        </authorList>
    </citation>
    <scope>NUCLEOTIDE SEQUENCE [LARGE SCALE GENOMIC DNA]</scope>
    <source>
        <strain evidence="9 10">BN130099</strain>
    </source>
</reference>
<name>A0A5B1LNS4_9ACTN</name>
<sequence length="617" mass="63611">MASPSAASPSPSSGRHRASPSRARAWCASTRPPAAAGASDRATSRSPSTPACASTSSSPRRPSRPSGPSSPTPTRSRTTGWCAAAWPTPTASCGTAATTSPRPSPLTGSTSSAPRAFTTASAGRRSRCSTPRPASRPESSPPRAASCRRTSAGPPRTSSSSAPTTALSGTCSRWTPPTAGPPSSRASPAATWTTRTSRSSTDPAGNVHRVKRRDHLSPLAVANFRWFFLGETVNSAGTAMAGIALAFAVLEISDSASALGWVLAAWTGPMVALMLLGGALADRLPRALVLRGCNLIQGVVQGITALLVLTDTAEIWHLVVLQLISGTVFAVSYPAFHGMVPILLPEAERKAAYLLLGQSDSLLRIAGPALSGVLVATVGPGWALAADAITYLVAAAFLGIMRLPIGARPDRAASVIGDFKAGWFFVRALGWVLPVASCSLVFNALISGALGVLGPSIANGTIGSDGWGFARAAEAVGIFVTAFFLARITLRRSLQACVIGFSFNAIPMLLLGTWVNTVALAVGFFFAGIGMAVVNLSWSLTVQEKVPEQMLSRVMAVDGFFSFVAMPIGQLIVGPLAIAFSTQDVMLGCAALCALVGVIGATRPAIRNVRLEPVATV</sequence>
<evidence type="ECO:0000256" key="1">
    <source>
        <dbReference type="ARBA" id="ARBA00004651"/>
    </source>
</evidence>
<protein>
    <submittedName>
        <fullName evidence="9">MFS transporter</fullName>
    </submittedName>
</protein>
<dbReference type="Gene3D" id="1.20.1250.20">
    <property type="entry name" value="MFS general substrate transporter like domains"/>
    <property type="match status" value="1"/>
</dbReference>
<feature type="compositionally biased region" description="Low complexity" evidence="7">
    <location>
        <begin position="44"/>
        <end position="79"/>
    </location>
</feature>
<gene>
    <name evidence="9" type="ORF">F0U44_03030</name>
</gene>
<evidence type="ECO:0000256" key="2">
    <source>
        <dbReference type="ARBA" id="ARBA00022448"/>
    </source>
</evidence>
<dbReference type="InterPro" id="IPR036259">
    <property type="entry name" value="MFS_trans_sf"/>
</dbReference>
<evidence type="ECO:0000313" key="9">
    <source>
        <dbReference type="EMBL" id="KAA1421299.1"/>
    </source>
</evidence>
<organism evidence="9 10">
    <name type="scientific">Nocardioides humilatus</name>
    <dbReference type="NCBI Taxonomy" id="2607660"/>
    <lineage>
        <taxon>Bacteria</taxon>
        <taxon>Bacillati</taxon>
        <taxon>Actinomycetota</taxon>
        <taxon>Actinomycetes</taxon>
        <taxon>Propionibacteriales</taxon>
        <taxon>Nocardioidaceae</taxon>
        <taxon>Nocardioides</taxon>
    </lineage>
</organism>
<dbReference type="Pfam" id="PF05977">
    <property type="entry name" value="MFS_3"/>
    <property type="match status" value="1"/>
</dbReference>
<feature type="region of interest" description="Disordered" evidence="7">
    <location>
        <begin position="1"/>
        <end position="209"/>
    </location>
</feature>